<dbReference type="EMBL" id="BAABBO010000018">
    <property type="protein sequence ID" value="GAA3975893.1"/>
    <property type="molecule type" value="Genomic_DNA"/>
</dbReference>
<organism evidence="1 2">
    <name type="scientific">Allohahella marinimesophila</name>
    <dbReference type="NCBI Taxonomy" id="1054972"/>
    <lineage>
        <taxon>Bacteria</taxon>
        <taxon>Pseudomonadati</taxon>
        <taxon>Pseudomonadota</taxon>
        <taxon>Gammaproteobacteria</taxon>
        <taxon>Oceanospirillales</taxon>
        <taxon>Hahellaceae</taxon>
        <taxon>Allohahella</taxon>
    </lineage>
</organism>
<name>A0ABP7Q3Z0_9GAMM</name>
<dbReference type="Proteomes" id="UP001501337">
    <property type="component" value="Unassembled WGS sequence"/>
</dbReference>
<comment type="caution">
    <text evidence="1">The sequence shown here is derived from an EMBL/GenBank/DDBJ whole genome shotgun (WGS) entry which is preliminary data.</text>
</comment>
<gene>
    <name evidence="1" type="ORF">GCM10022278_35950</name>
</gene>
<protein>
    <submittedName>
        <fullName evidence="1">Uncharacterized protein</fullName>
    </submittedName>
</protein>
<keyword evidence="2" id="KW-1185">Reference proteome</keyword>
<sequence>MRFSRQTAAYPCPVLKEDLRECAYLNGKFAFTLDIDTSRSPNTLEIKSELQQPEIESLIKDRAANLALGVHCDKTYYYDLVDLSNKPRHSITLDEQLVFGKVYFFLVVKAKRAISNFSPSGLDAVFNGMRFDVRCGDLLAISNELVFNYGFPPLPVGESIFELVLQQDRDPSEFTVDLGKEKIEVAVGERLNRLLQLNSVHSMGRKKNISSVYLSALVDVLYRITEERQQHEGKPWFEAIRASMESLGYDVMKDNWEPLTVSQQLLHHPYIALFEDDSK</sequence>
<reference evidence="2" key="1">
    <citation type="journal article" date="2019" name="Int. J. Syst. Evol. Microbiol.">
        <title>The Global Catalogue of Microorganisms (GCM) 10K type strain sequencing project: providing services to taxonomists for standard genome sequencing and annotation.</title>
        <authorList>
            <consortium name="The Broad Institute Genomics Platform"/>
            <consortium name="The Broad Institute Genome Sequencing Center for Infectious Disease"/>
            <person name="Wu L."/>
            <person name="Ma J."/>
        </authorList>
    </citation>
    <scope>NUCLEOTIDE SEQUENCE [LARGE SCALE GENOMIC DNA]</scope>
    <source>
        <strain evidence="2">JCM 17555</strain>
    </source>
</reference>
<proteinExistence type="predicted"/>
<dbReference type="RefSeq" id="WP_344808987.1">
    <property type="nucleotide sequence ID" value="NZ_BAABBO010000018.1"/>
</dbReference>
<evidence type="ECO:0000313" key="1">
    <source>
        <dbReference type="EMBL" id="GAA3975893.1"/>
    </source>
</evidence>
<accession>A0ABP7Q3Z0</accession>
<evidence type="ECO:0000313" key="2">
    <source>
        <dbReference type="Proteomes" id="UP001501337"/>
    </source>
</evidence>